<dbReference type="EMBL" id="QSBY01000001">
    <property type="protein sequence ID" value="RHW74393.1"/>
    <property type="molecule type" value="Genomic_DNA"/>
</dbReference>
<evidence type="ECO:0000313" key="2">
    <source>
        <dbReference type="EMBL" id="RHW74393.1"/>
    </source>
</evidence>
<organism evidence="2">
    <name type="scientific">Trypanosoma brucei equiperdum</name>
    <dbReference type="NCBI Taxonomy" id="630700"/>
    <lineage>
        <taxon>Eukaryota</taxon>
        <taxon>Discoba</taxon>
        <taxon>Euglenozoa</taxon>
        <taxon>Kinetoplastea</taxon>
        <taxon>Metakinetoplastina</taxon>
        <taxon>Trypanosomatida</taxon>
        <taxon>Trypanosomatidae</taxon>
        <taxon>Trypanosoma</taxon>
    </lineage>
</organism>
<protein>
    <submittedName>
        <fullName evidence="2">Expression site-associated 9 (ESAG9) protein</fullName>
    </submittedName>
</protein>
<accession>A0A3L6LCM4</accession>
<feature type="region of interest" description="Disordered" evidence="1">
    <location>
        <begin position="1"/>
        <end position="107"/>
    </location>
</feature>
<name>A0A3L6LCM4_9TRYP</name>
<dbReference type="AlphaFoldDB" id="A0A3L6LCM4"/>
<comment type="caution">
    <text evidence="2">The sequence shown here is derived from an EMBL/GenBank/DDBJ whole genome shotgun (WGS) entry which is preliminary data.</text>
</comment>
<dbReference type="Proteomes" id="UP000266743">
    <property type="component" value="Chromosome 1"/>
</dbReference>
<gene>
    <name evidence="2" type="ORF">DPX39_010048500</name>
</gene>
<proteinExistence type="predicted"/>
<sequence>MTVLRVSGPAANAATDYSEQKVGQEGQILGTAEGREGAKYNGRDGGKEGKKVSEKQTPGPDSRHALQMSPQEVSSGARHSHMAGVTTDDLDAQEPAQNSAHERRSAAQKRCAVVVAAAFSFICL</sequence>
<feature type="compositionally biased region" description="Basic and acidic residues" evidence="1">
    <location>
        <begin position="33"/>
        <end position="54"/>
    </location>
</feature>
<evidence type="ECO:0000256" key="1">
    <source>
        <dbReference type="SAM" id="MobiDB-lite"/>
    </source>
</evidence>
<reference evidence="2" key="1">
    <citation type="submission" date="2018-09" db="EMBL/GenBank/DDBJ databases">
        <title>whole genome sequence of T. equiperdum IVM-t1 strain.</title>
        <authorList>
            <person name="Suganuma K."/>
        </authorList>
    </citation>
    <scope>NUCLEOTIDE SEQUENCE [LARGE SCALE GENOMIC DNA]</scope>
    <source>
        <strain evidence="2">IVM-t1</strain>
    </source>
</reference>